<dbReference type="EMBL" id="JBHLSV010000050">
    <property type="protein sequence ID" value="MFC0676210.1"/>
    <property type="molecule type" value="Genomic_DNA"/>
</dbReference>
<accession>A0ABV6RGV2</accession>
<keyword evidence="1" id="KW-0418">Kinase</keyword>
<evidence type="ECO:0000313" key="2">
    <source>
        <dbReference type="Proteomes" id="UP001589793"/>
    </source>
</evidence>
<dbReference type="Gene3D" id="3.40.50.300">
    <property type="entry name" value="P-loop containing nucleotide triphosphate hydrolases"/>
    <property type="match status" value="1"/>
</dbReference>
<evidence type="ECO:0000313" key="1">
    <source>
        <dbReference type="EMBL" id="MFC0676210.1"/>
    </source>
</evidence>
<dbReference type="GO" id="GO:0016301">
    <property type="term" value="F:kinase activity"/>
    <property type="evidence" value="ECO:0007669"/>
    <property type="project" value="UniProtKB-KW"/>
</dbReference>
<dbReference type="RefSeq" id="WP_376983261.1">
    <property type="nucleotide sequence ID" value="NZ_JBHLSV010000050.1"/>
</dbReference>
<dbReference type="Proteomes" id="UP001589793">
    <property type="component" value="Unassembled WGS sequence"/>
</dbReference>
<sequence length="223" mass="24534">MQQPTAARTAALQELLSALRRVRPGAPALIGIDGYDGVGKSALVIELLDLGGRDGGRVLMGVSFDGFHRPRAERRRAGDGPEAFYRGSFDTAAFIESVVRPLRAGQPIIPAIWDVARDRPVARVPAPVPDHALVLVDGIFLHRPELVDLWDASVWVDAPFSVTVPRGIARFPWRTDPSPDAESNRRYVEGQRVYEAEAAPREHATWILDNEDLEHPVLRPGVC</sequence>
<keyword evidence="1" id="KW-0808">Transferase</keyword>
<comment type="caution">
    <text evidence="1">The sequence shown here is derived from an EMBL/GenBank/DDBJ whole genome shotgun (WGS) entry which is preliminary data.</text>
</comment>
<protein>
    <submittedName>
        <fullName evidence="1">Uridine kinase</fullName>
    </submittedName>
</protein>
<proteinExistence type="predicted"/>
<name>A0ABV6RGV2_9MICO</name>
<reference evidence="1 2" key="1">
    <citation type="submission" date="2024-09" db="EMBL/GenBank/DDBJ databases">
        <authorList>
            <person name="Sun Q."/>
            <person name="Mori K."/>
        </authorList>
    </citation>
    <scope>NUCLEOTIDE SEQUENCE [LARGE SCALE GENOMIC DNA]</scope>
    <source>
        <strain evidence="1 2">CICC 10874</strain>
    </source>
</reference>
<gene>
    <name evidence="1" type="ORF">ACFFF6_19870</name>
</gene>
<dbReference type="InterPro" id="IPR027417">
    <property type="entry name" value="P-loop_NTPase"/>
</dbReference>
<organism evidence="1 2">
    <name type="scientific">Brachybacterium hainanense</name>
    <dbReference type="NCBI Taxonomy" id="1541174"/>
    <lineage>
        <taxon>Bacteria</taxon>
        <taxon>Bacillati</taxon>
        <taxon>Actinomycetota</taxon>
        <taxon>Actinomycetes</taxon>
        <taxon>Micrococcales</taxon>
        <taxon>Dermabacteraceae</taxon>
        <taxon>Brachybacterium</taxon>
    </lineage>
</organism>
<keyword evidence="2" id="KW-1185">Reference proteome</keyword>
<dbReference type="SUPFAM" id="SSF52540">
    <property type="entry name" value="P-loop containing nucleoside triphosphate hydrolases"/>
    <property type="match status" value="1"/>
</dbReference>